<keyword evidence="3" id="KW-1185">Reference proteome</keyword>
<dbReference type="RefSeq" id="WP_005876123.1">
    <property type="nucleotide sequence ID" value="NZ_CABMNL010000001.1"/>
</dbReference>
<dbReference type="EMBL" id="ACDP02000029">
    <property type="protein sequence ID" value="EEO27213.1"/>
    <property type="molecule type" value="Genomic_DNA"/>
</dbReference>
<evidence type="ECO:0008006" key="4">
    <source>
        <dbReference type="Google" id="ProtNLM"/>
    </source>
</evidence>
<dbReference type="Pfam" id="PF10109">
    <property type="entry name" value="Phage_TAC_7"/>
    <property type="match status" value="1"/>
</dbReference>
<protein>
    <recommendedName>
        <fullName evidence="4">Phage tail assembly protein</fullName>
    </recommendedName>
</protein>
<name>C3X1X7_9BURK</name>
<reference evidence="2" key="1">
    <citation type="submission" date="2011-10" db="EMBL/GenBank/DDBJ databases">
        <title>The Genome Sequence of Oxalobacter formigenes HOxBLS.</title>
        <authorList>
            <consortium name="The Broad Institute Genome Sequencing Platform"/>
            <person name="Earl A."/>
            <person name="Ward D."/>
            <person name="Feldgarden M."/>
            <person name="Gevers D."/>
            <person name="Allison M.J."/>
            <person name="Humphrey S."/>
            <person name="Young S.K."/>
            <person name="Zeng Q."/>
            <person name="Gargeya S."/>
            <person name="Fitzgerald M."/>
            <person name="Haas B."/>
            <person name="Abouelleil A."/>
            <person name="Alvarado L."/>
            <person name="Arachchi H.M."/>
            <person name="Berlin A."/>
            <person name="Brown A."/>
            <person name="Chapman S.B."/>
            <person name="Chen Z."/>
            <person name="Dunbar C."/>
            <person name="Freedman E."/>
            <person name="Gearin G."/>
            <person name="Goldberg J."/>
            <person name="Griggs A."/>
            <person name="Gujja S."/>
            <person name="Heiman D."/>
            <person name="Howarth C."/>
            <person name="Larson L."/>
            <person name="Lui A."/>
            <person name="MacDonald P.J.P."/>
            <person name="Montmayeur A."/>
            <person name="Murphy C."/>
            <person name="Neiman D."/>
            <person name="Pearson M."/>
            <person name="Priest M."/>
            <person name="Roberts A."/>
            <person name="Saif S."/>
            <person name="Shea T."/>
            <person name="Shenoy N."/>
            <person name="Sisk P."/>
            <person name="Stolte C."/>
            <person name="Sykes S."/>
            <person name="Wortman J."/>
            <person name="Nusbaum C."/>
            <person name="Birren B."/>
        </authorList>
    </citation>
    <scope>NUCLEOTIDE SEQUENCE [LARGE SCALE GENOMIC DNA]</scope>
    <source>
        <strain evidence="2">HOxBLS</strain>
    </source>
</reference>
<organism evidence="2 3">
    <name type="scientific">Oxalobacter paraformigenes</name>
    <dbReference type="NCBI Taxonomy" id="556268"/>
    <lineage>
        <taxon>Bacteria</taxon>
        <taxon>Pseudomonadati</taxon>
        <taxon>Pseudomonadota</taxon>
        <taxon>Betaproteobacteria</taxon>
        <taxon>Burkholderiales</taxon>
        <taxon>Oxalobacteraceae</taxon>
        <taxon>Oxalobacter</taxon>
    </lineage>
</organism>
<proteinExistence type="predicted"/>
<sequence length="118" mass="12824">MENHTHIDSTPADKTVETVTGNDQNTVTLDEPIQRGQTIIKEVTLRKPVSGELRGITLQALADLDVIALQKVLPRITYPVLTAPEIARMAPSDLMQLGVKVAVFLLPKADRAMVSPGE</sequence>
<dbReference type="InterPro" id="IPR019289">
    <property type="entry name" value="Phage_tail_E/E"/>
</dbReference>
<dbReference type="eggNOG" id="ENOG5032YUV">
    <property type="taxonomic scope" value="Bacteria"/>
</dbReference>
<gene>
    <name evidence="2" type="ORF">OFAG_00366</name>
</gene>
<feature type="region of interest" description="Disordered" evidence="1">
    <location>
        <begin position="1"/>
        <end position="25"/>
    </location>
</feature>
<evidence type="ECO:0000313" key="3">
    <source>
        <dbReference type="Proteomes" id="UP000003973"/>
    </source>
</evidence>
<dbReference type="HOGENOM" id="CLU_150496_1_0_4"/>
<accession>C3X1X7</accession>
<evidence type="ECO:0000313" key="2">
    <source>
        <dbReference type="EMBL" id="EEO27213.1"/>
    </source>
</evidence>
<dbReference type="AlphaFoldDB" id="C3X1X7"/>
<dbReference type="Proteomes" id="UP000003973">
    <property type="component" value="Unassembled WGS sequence"/>
</dbReference>
<evidence type="ECO:0000256" key="1">
    <source>
        <dbReference type="SAM" id="MobiDB-lite"/>
    </source>
</evidence>
<comment type="caution">
    <text evidence="2">The sequence shown here is derived from an EMBL/GenBank/DDBJ whole genome shotgun (WGS) entry which is preliminary data.</text>
</comment>